<evidence type="ECO:0000313" key="3">
    <source>
        <dbReference type="EMBL" id="QKU34184.1"/>
    </source>
</evidence>
<dbReference type="InterPro" id="IPR002110">
    <property type="entry name" value="Ankyrin_rpt"/>
</dbReference>
<proteinExistence type="predicted"/>
<reference evidence="3" key="2">
    <citation type="journal article" date="2018" name="Nat. Commun.">
        <title>Tailed giant Tupanvirus possesses the most complete translational apparatus of the known virosphere.</title>
        <authorList>
            <person name="Abrahao J."/>
            <person name="Silva L."/>
            <person name="Silva L.S."/>
            <person name="Khalil J.Y.B."/>
            <person name="Rodrigues R."/>
            <person name="Arantes T."/>
            <person name="Assis F."/>
            <person name="Boratto P."/>
            <person name="Andrade M."/>
            <person name="Kroon E.G."/>
            <person name="Ribeiro B."/>
            <person name="Bergier I."/>
            <person name="Seligmann H."/>
            <person name="Ghigo E."/>
            <person name="Colson P."/>
            <person name="Levasseur A."/>
            <person name="Kroemer G."/>
            <person name="Raoult D."/>
            <person name="La Scola B."/>
        </authorList>
    </citation>
    <scope>NUCLEOTIDE SEQUENCE [LARGE SCALE GENOMIC DNA]</scope>
    <source>
        <strain evidence="3">Deep ocean</strain>
    </source>
</reference>
<protein>
    <submittedName>
        <fullName evidence="3">Repeat protein</fullName>
    </submittedName>
</protein>
<dbReference type="SUPFAM" id="SSF48403">
    <property type="entry name" value="Ankyrin repeat"/>
    <property type="match status" value="1"/>
</dbReference>
<dbReference type="PANTHER" id="PTHR24198:SF165">
    <property type="entry name" value="ANKYRIN REPEAT-CONTAINING PROTEIN-RELATED"/>
    <property type="match status" value="1"/>
</dbReference>
<dbReference type="PRINTS" id="PR01415">
    <property type="entry name" value="ANKYRIN"/>
</dbReference>
<sequence length="217" mass="24888">MNHITKKEVALTPKQIIKKLKAIEIEFENGNFENFDYFLERRSGDAINYALEWASFYGKLELVKKAVEKNANINYSKSTALQMASRNGHYNVIVYLMECGMLNDLPDSNVLMEAVENKHHNIVKYLLSDENMFSCRFCDVHTEYELPLRTAIEQNDIDMVKLLLEFGADVNALDGLPIVCALRLGNKDILKLLTDSKIKPEILENIMHHQIPNIKLA</sequence>
<accession>A0A6N1NFT9</accession>
<dbReference type="PANTHER" id="PTHR24198">
    <property type="entry name" value="ANKYRIN REPEAT AND PROTEIN KINASE DOMAIN-CONTAINING PROTEIN"/>
    <property type="match status" value="1"/>
</dbReference>
<evidence type="ECO:0000256" key="1">
    <source>
        <dbReference type="ARBA" id="ARBA00022737"/>
    </source>
</evidence>
<dbReference type="Gene3D" id="1.25.40.20">
    <property type="entry name" value="Ankyrin repeat-containing domain"/>
    <property type="match status" value="1"/>
</dbReference>
<dbReference type="KEGG" id="vg:80517494"/>
<dbReference type="SMART" id="SM00248">
    <property type="entry name" value="ANK"/>
    <property type="match status" value="5"/>
</dbReference>
<reference evidence="3" key="1">
    <citation type="submission" date="2017-06" db="EMBL/GenBank/DDBJ databases">
        <authorList>
            <person name="Assis F.L."/>
            <person name="Abrahao J.S."/>
            <person name="Silva L."/>
            <person name="Khalil J.B."/>
            <person name="Rodrigues R."/>
            <person name="Silva L.S."/>
            <person name="Boratto P."/>
            <person name="Andrade M."/>
            <person name="Kroon E.G."/>
            <person name="Ribeiro B."/>
            <person name="Bergier I."/>
            <person name="Seligmann H."/>
            <person name="Ghigo E."/>
            <person name="Colson P."/>
            <person name="Levasseur A."/>
            <person name="Raoult D."/>
            <person name="Scola B.L."/>
        </authorList>
    </citation>
    <scope>NUCLEOTIDE SEQUENCE</scope>
    <source>
        <strain evidence="3">Deep ocean</strain>
    </source>
</reference>
<keyword evidence="1" id="KW-0677">Repeat</keyword>
<dbReference type="Pfam" id="PF12796">
    <property type="entry name" value="Ank_2"/>
    <property type="match status" value="1"/>
</dbReference>
<dbReference type="PROSITE" id="PS50297">
    <property type="entry name" value="ANK_REP_REGION"/>
    <property type="match status" value="1"/>
</dbReference>
<dbReference type="InterPro" id="IPR036770">
    <property type="entry name" value="Ankyrin_rpt-contain_sf"/>
</dbReference>
<dbReference type="EMBL" id="MF405918">
    <property type="protein sequence ID" value="QKU34184.1"/>
    <property type="molecule type" value="Genomic_DNA"/>
</dbReference>
<dbReference type="GeneID" id="80517494"/>
<dbReference type="PROSITE" id="PS50088">
    <property type="entry name" value="ANK_REPEAT"/>
    <property type="match status" value="1"/>
</dbReference>
<dbReference type="RefSeq" id="YP_010780803.1">
    <property type="nucleotide sequence ID" value="NC_075038.1"/>
</dbReference>
<organism evidence="3">
    <name type="scientific">Tupanvirus deep ocean</name>
    <dbReference type="NCBI Taxonomy" id="2126984"/>
    <lineage>
        <taxon>Viruses</taxon>
        <taxon>Varidnaviria</taxon>
        <taxon>Bamfordvirae</taxon>
        <taxon>Nucleocytoviricota</taxon>
        <taxon>Megaviricetes</taxon>
        <taxon>Imitervirales</taxon>
        <taxon>Mimiviridae</taxon>
        <taxon>Megamimivirinae</taxon>
        <taxon>Tupanvirus</taxon>
        <taxon>Tupanvirus altamarinense</taxon>
    </lineage>
</organism>
<dbReference type="Pfam" id="PF13637">
    <property type="entry name" value="Ank_4"/>
    <property type="match status" value="1"/>
</dbReference>
<name>A0A6N1NFT9_9VIRU</name>
<evidence type="ECO:0000256" key="2">
    <source>
        <dbReference type="ARBA" id="ARBA00023043"/>
    </source>
</evidence>
<keyword evidence="2" id="KW-0040">ANK repeat</keyword>